<sequence length="342" mass="38613">MAEDLRDIVEGTYKKPPLIDPFPTDGSLPIIKTGEEKEAEIKAWKMKNVKSLYAIRNSCGDDTYQFIKSATTAKEAWDTLLEKLNPGRNQSSDGRDERILVQAYPTRTIQHDAIPELAKEEGRTGGHDESSGNDIRETFVKSVKSGDWDNAIKLLRKHPELGSARISDDKIQGGGTAFHYALWNFRSRVRIIKQLVESMTKEDLEIQDNLGLTALFLLITFCQDRVDVAKSMVEKNDKLLSILPANTIGNRTTPLVVEAQRLSNGERMARYLYSVTPHDTLHVSDAAQLIYLGLHLHRFDIVWDLIQRYPQLGMAKDYNGDFSLITLVSNRSAFLSGCRLNF</sequence>
<evidence type="ECO:0000313" key="1">
    <source>
        <dbReference type="EMBL" id="TQD77241.1"/>
    </source>
</evidence>
<protein>
    <submittedName>
        <fullName evidence="1">Uncharacterized protein</fullName>
    </submittedName>
</protein>
<accession>A0A540KSP2</accession>
<comment type="caution">
    <text evidence="1">The sequence shown here is derived from an EMBL/GenBank/DDBJ whole genome shotgun (WGS) entry which is preliminary data.</text>
</comment>
<dbReference type="EMBL" id="VIEB01000975">
    <property type="protein sequence ID" value="TQD77241.1"/>
    <property type="molecule type" value="Genomic_DNA"/>
</dbReference>
<dbReference type="AlphaFoldDB" id="A0A540KSP2"/>
<proteinExistence type="predicted"/>
<dbReference type="Gene3D" id="1.25.40.20">
    <property type="entry name" value="Ankyrin repeat-containing domain"/>
    <property type="match status" value="1"/>
</dbReference>
<reference evidence="1 2" key="1">
    <citation type="journal article" date="2019" name="G3 (Bethesda)">
        <title>Sequencing of a Wild Apple (Malus baccata) Genome Unravels the Differences Between Cultivated and Wild Apple Species Regarding Disease Resistance and Cold Tolerance.</title>
        <authorList>
            <person name="Chen X."/>
        </authorList>
    </citation>
    <scope>NUCLEOTIDE SEQUENCE [LARGE SCALE GENOMIC DNA]</scope>
    <source>
        <strain evidence="2">cv. Shandingzi</strain>
        <tissue evidence="1">Leaves</tissue>
    </source>
</reference>
<name>A0A540KSP2_MALBA</name>
<organism evidence="1 2">
    <name type="scientific">Malus baccata</name>
    <name type="common">Siberian crab apple</name>
    <name type="synonym">Pyrus baccata</name>
    <dbReference type="NCBI Taxonomy" id="106549"/>
    <lineage>
        <taxon>Eukaryota</taxon>
        <taxon>Viridiplantae</taxon>
        <taxon>Streptophyta</taxon>
        <taxon>Embryophyta</taxon>
        <taxon>Tracheophyta</taxon>
        <taxon>Spermatophyta</taxon>
        <taxon>Magnoliopsida</taxon>
        <taxon>eudicotyledons</taxon>
        <taxon>Gunneridae</taxon>
        <taxon>Pentapetalae</taxon>
        <taxon>rosids</taxon>
        <taxon>fabids</taxon>
        <taxon>Rosales</taxon>
        <taxon>Rosaceae</taxon>
        <taxon>Amygdaloideae</taxon>
        <taxon>Maleae</taxon>
        <taxon>Malus</taxon>
    </lineage>
</organism>
<keyword evidence="2" id="KW-1185">Reference proteome</keyword>
<dbReference type="Pfam" id="PF14223">
    <property type="entry name" value="Retrotran_gag_2"/>
    <property type="match status" value="1"/>
</dbReference>
<dbReference type="InterPro" id="IPR036770">
    <property type="entry name" value="Ankyrin_rpt-contain_sf"/>
</dbReference>
<dbReference type="STRING" id="106549.A0A540KSP2"/>
<dbReference type="Proteomes" id="UP000315295">
    <property type="component" value="Unassembled WGS sequence"/>
</dbReference>
<gene>
    <name evidence="1" type="ORF">C1H46_037248</name>
</gene>
<evidence type="ECO:0000313" key="2">
    <source>
        <dbReference type="Proteomes" id="UP000315295"/>
    </source>
</evidence>